<comment type="function">
    <text evidence="10">Transcription factor.</text>
</comment>
<gene>
    <name evidence="13" type="ORF">CARUB_v10026808mg</name>
</gene>
<keyword evidence="11" id="KW-0175">Coiled coil</keyword>
<proteinExistence type="inferred from homology"/>
<dbReference type="PANTHER" id="PTHR24326">
    <property type="entry name" value="HOMEOBOX-LEUCINE ZIPPER PROTEIN"/>
    <property type="match status" value="1"/>
</dbReference>
<evidence type="ECO:0000256" key="6">
    <source>
        <dbReference type="ARBA" id="ARBA00023242"/>
    </source>
</evidence>
<dbReference type="EMBL" id="KB870812">
    <property type="protein sequence ID" value="EOA13730.1"/>
    <property type="molecule type" value="Genomic_DNA"/>
</dbReference>
<keyword evidence="4 8" id="KW-0371">Homeobox</keyword>
<evidence type="ECO:0000256" key="4">
    <source>
        <dbReference type="ARBA" id="ARBA00023155"/>
    </source>
</evidence>
<evidence type="ECO:0000256" key="1">
    <source>
        <dbReference type="ARBA" id="ARBA00004123"/>
    </source>
</evidence>
<feature type="DNA-binding region" description="Homeobox" evidence="8">
    <location>
        <begin position="69"/>
        <end position="128"/>
    </location>
</feature>
<evidence type="ECO:0000256" key="5">
    <source>
        <dbReference type="ARBA" id="ARBA00023163"/>
    </source>
</evidence>
<feature type="domain" description="Homeobox" evidence="12">
    <location>
        <begin position="67"/>
        <end position="127"/>
    </location>
</feature>
<feature type="coiled-coil region" evidence="11">
    <location>
        <begin position="147"/>
        <end position="204"/>
    </location>
</feature>
<dbReference type="InterPro" id="IPR045224">
    <property type="entry name" value="HDZip_class_I_plant"/>
</dbReference>
<dbReference type="CDD" id="cd00086">
    <property type="entry name" value="homeodomain"/>
    <property type="match status" value="1"/>
</dbReference>
<dbReference type="GO" id="GO:0005634">
    <property type="term" value="C:nucleus"/>
    <property type="evidence" value="ECO:0007669"/>
    <property type="project" value="UniProtKB-SubCell"/>
</dbReference>
<keyword evidence="6 8" id="KW-0539">Nucleus</keyword>
<dbReference type="GO" id="GO:0000976">
    <property type="term" value="F:transcription cis-regulatory region binding"/>
    <property type="evidence" value="ECO:0007669"/>
    <property type="project" value="UniProtKB-ARBA"/>
</dbReference>
<dbReference type="PANTHER" id="PTHR24326:SF590">
    <property type="entry name" value="HOMEOBOX-LEUCINE ZIPPER PROTEIN ATHB-5"/>
    <property type="match status" value="1"/>
</dbReference>
<dbReference type="OrthoDB" id="6159439at2759"/>
<protein>
    <recommendedName>
        <fullName evidence="10">Homeobox-leucine zipper protein</fullName>
    </recommendedName>
    <alternativeName>
        <fullName evidence="10">HD-ZIP protein</fullName>
    </alternativeName>
    <alternativeName>
        <fullName evidence="10">Homeodomain transcription factor</fullName>
    </alternativeName>
</protein>
<keyword evidence="5 10" id="KW-0804">Transcription</keyword>
<dbReference type="Pfam" id="PF02183">
    <property type="entry name" value="HALZ"/>
    <property type="match status" value="1"/>
</dbReference>
<evidence type="ECO:0000313" key="13">
    <source>
        <dbReference type="EMBL" id="EOA13730.1"/>
    </source>
</evidence>
<keyword evidence="2 10" id="KW-0805">Transcription regulation</keyword>
<comment type="subcellular location">
    <subcellularLocation>
        <location evidence="1 8 9">Nucleus</location>
    </subcellularLocation>
</comment>
<dbReference type="InterPro" id="IPR003106">
    <property type="entry name" value="Leu_zip_homeo"/>
</dbReference>
<dbReference type="PROSITE" id="PS50071">
    <property type="entry name" value="HOMEOBOX_2"/>
    <property type="match status" value="1"/>
</dbReference>
<evidence type="ECO:0000259" key="12">
    <source>
        <dbReference type="PROSITE" id="PS50071"/>
    </source>
</evidence>
<evidence type="ECO:0000256" key="9">
    <source>
        <dbReference type="RuleBase" id="RU000682"/>
    </source>
</evidence>
<dbReference type="InterPro" id="IPR001356">
    <property type="entry name" value="HD"/>
</dbReference>
<sequence>MKRSRGSSDSLPAFLPIRLSTTDKQISPRPTNTGFLYSGAGDYSQMFDALDDDGSLDDMGGVGHASSTAAEKKRRLSVEQVKALEKNFEIDNKLEPERKVKLAQELALQPRQVAIWFQNRRARWKTKQLERDYGVLKSNFDALKRSRDSLQRDNDSLLGQIKELRAKLNVDGVNGVEENGVVKAAEANETVMANNNEVLELNQRPPPPPPHIPTEAPTSELAYEMFSIFPRTESFREEDPADSSDSSAVLNEEYSPTTVEAAGAVAATAVEMSTTMGCFSQFVKMEEHEDLFSGEEACKLFADNEQWFCSDQWNS</sequence>
<evidence type="ECO:0000313" key="14">
    <source>
        <dbReference type="Proteomes" id="UP000029121"/>
    </source>
</evidence>
<dbReference type="GO" id="GO:0045893">
    <property type="term" value="P:positive regulation of DNA-templated transcription"/>
    <property type="evidence" value="ECO:0007669"/>
    <property type="project" value="TreeGrafter"/>
</dbReference>
<dbReference type="FunFam" id="1.10.10.60:FF:000144">
    <property type="entry name" value="homeobox-leucine zipper protein ATHB-6-like"/>
    <property type="match status" value="1"/>
</dbReference>
<comment type="similarity">
    <text evidence="7 10">Belongs to the HD-ZIP homeobox family. Class I subfamily.</text>
</comment>
<dbReference type="SUPFAM" id="SSF46689">
    <property type="entry name" value="Homeodomain-like"/>
    <property type="match status" value="1"/>
</dbReference>
<keyword evidence="3 8" id="KW-0238">DNA-binding</keyword>
<evidence type="ECO:0000256" key="8">
    <source>
        <dbReference type="PROSITE-ProRule" id="PRU00108"/>
    </source>
</evidence>
<evidence type="ECO:0000256" key="2">
    <source>
        <dbReference type="ARBA" id="ARBA00023015"/>
    </source>
</evidence>
<organism evidence="13 14">
    <name type="scientific">Capsella rubella</name>
    <dbReference type="NCBI Taxonomy" id="81985"/>
    <lineage>
        <taxon>Eukaryota</taxon>
        <taxon>Viridiplantae</taxon>
        <taxon>Streptophyta</taxon>
        <taxon>Embryophyta</taxon>
        <taxon>Tracheophyta</taxon>
        <taxon>Spermatophyta</taxon>
        <taxon>Magnoliopsida</taxon>
        <taxon>eudicotyledons</taxon>
        <taxon>Gunneridae</taxon>
        <taxon>Pentapetalae</taxon>
        <taxon>rosids</taxon>
        <taxon>malvids</taxon>
        <taxon>Brassicales</taxon>
        <taxon>Brassicaceae</taxon>
        <taxon>Camelineae</taxon>
        <taxon>Capsella</taxon>
    </lineage>
</organism>
<dbReference type="InterPro" id="IPR017970">
    <property type="entry name" value="Homeobox_CS"/>
</dbReference>
<evidence type="ECO:0000256" key="10">
    <source>
        <dbReference type="RuleBase" id="RU369038"/>
    </source>
</evidence>
<evidence type="ECO:0000256" key="7">
    <source>
        <dbReference type="ARBA" id="ARBA00025748"/>
    </source>
</evidence>
<reference evidence="14" key="1">
    <citation type="journal article" date="2013" name="Nat. Genet.">
        <title>The Capsella rubella genome and the genomic consequences of rapid mating system evolution.</title>
        <authorList>
            <person name="Slotte T."/>
            <person name="Hazzouri K.M."/>
            <person name="Agren J.A."/>
            <person name="Koenig D."/>
            <person name="Maumus F."/>
            <person name="Guo Y.L."/>
            <person name="Steige K."/>
            <person name="Platts A.E."/>
            <person name="Escobar J.S."/>
            <person name="Newman L.K."/>
            <person name="Wang W."/>
            <person name="Mandakova T."/>
            <person name="Vello E."/>
            <person name="Smith L.M."/>
            <person name="Henz S.R."/>
            <person name="Steffen J."/>
            <person name="Takuno S."/>
            <person name="Brandvain Y."/>
            <person name="Coop G."/>
            <person name="Andolfatto P."/>
            <person name="Hu T.T."/>
            <person name="Blanchette M."/>
            <person name="Clark R.M."/>
            <person name="Quesneville H."/>
            <person name="Nordborg M."/>
            <person name="Gaut B.S."/>
            <person name="Lysak M.A."/>
            <person name="Jenkins J."/>
            <person name="Grimwood J."/>
            <person name="Chapman J."/>
            <person name="Prochnik S."/>
            <person name="Shu S."/>
            <person name="Rokhsar D."/>
            <person name="Schmutz J."/>
            <person name="Weigel D."/>
            <person name="Wright S.I."/>
        </authorList>
    </citation>
    <scope>NUCLEOTIDE SEQUENCE [LARGE SCALE GENOMIC DNA]</scope>
    <source>
        <strain evidence="14">cv. Monte Gargano</strain>
    </source>
</reference>
<accession>R0GN08</accession>
<name>R0GN08_9BRAS</name>
<evidence type="ECO:0000256" key="3">
    <source>
        <dbReference type="ARBA" id="ARBA00023125"/>
    </source>
</evidence>
<keyword evidence="14" id="KW-1185">Reference proteome</keyword>
<dbReference type="eggNOG" id="KOG0483">
    <property type="taxonomic scope" value="Eukaryota"/>
</dbReference>
<dbReference type="Proteomes" id="UP000029121">
    <property type="component" value="Unassembled WGS sequence"/>
</dbReference>
<evidence type="ECO:0000256" key="11">
    <source>
        <dbReference type="SAM" id="Coils"/>
    </source>
</evidence>
<dbReference type="PROSITE" id="PS00027">
    <property type="entry name" value="HOMEOBOX_1"/>
    <property type="match status" value="1"/>
</dbReference>
<dbReference type="Pfam" id="PF00046">
    <property type="entry name" value="Homeodomain"/>
    <property type="match status" value="1"/>
</dbReference>
<dbReference type="KEGG" id="crb:17875855"/>
<dbReference type="AlphaFoldDB" id="R0GN08"/>
<dbReference type="SMART" id="SM00389">
    <property type="entry name" value="HOX"/>
    <property type="match status" value="1"/>
</dbReference>
<dbReference type="InterPro" id="IPR009057">
    <property type="entry name" value="Homeodomain-like_sf"/>
</dbReference>
<dbReference type="STRING" id="81985.R0GN08"/>
<dbReference type="GO" id="GO:0000981">
    <property type="term" value="F:DNA-binding transcription factor activity, RNA polymerase II-specific"/>
    <property type="evidence" value="ECO:0007669"/>
    <property type="project" value="UniProtKB-UniRule"/>
</dbReference>
<dbReference type="Gene3D" id="1.10.10.60">
    <property type="entry name" value="Homeodomain-like"/>
    <property type="match status" value="1"/>
</dbReference>